<dbReference type="KEGG" id="foc:127751464"/>
<feature type="compositionally biased region" description="Polar residues" evidence="1">
    <location>
        <begin position="269"/>
        <end position="286"/>
    </location>
</feature>
<organism evidence="2 3">
    <name type="scientific">Frankliniella occidentalis</name>
    <name type="common">Western flower thrips</name>
    <name type="synonym">Euthrips occidentalis</name>
    <dbReference type="NCBI Taxonomy" id="133901"/>
    <lineage>
        <taxon>Eukaryota</taxon>
        <taxon>Metazoa</taxon>
        <taxon>Ecdysozoa</taxon>
        <taxon>Arthropoda</taxon>
        <taxon>Hexapoda</taxon>
        <taxon>Insecta</taxon>
        <taxon>Pterygota</taxon>
        <taxon>Neoptera</taxon>
        <taxon>Paraneoptera</taxon>
        <taxon>Thysanoptera</taxon>
        <taxon>Terebrantia</taxon>
        <taxon>Thripoidea</taxon>
        <taxon>Thripidae</taxon>
        <taxon>Frankliniella</taxon>
    </lineage>
</organism>
<protein>
    <submittedName>
        <fullName evidence="3">Mucin-1-like</fullName>
    </submittedName>
</protein>
<name>A0A9C6X8H9_FRAOC</name>
<dbReference type="RefSeq" id="XP_052131020.1">
    <property type="nucleotide sequence ID" value="XM_052275060.1"/>
</dbReference>
<keyword evidence="2" id="KW-1185">Reference proteome</keyword>
<evidence type="ECO:0000313" key="3">
    <source>
        <dbReference type="RefSeq" id="XP_052131020.1"/>
    </source>
</evidence>
<dbReference type="AlphaFoldDB" id="A0A9C6X8H9"/>
<feature type="compositionally biased region" description="Polar residues" evidence="1">
    <location>
        <begin position="207"/>
        <end position="234"/>
    </location>
</feature>
<evidence type="ECO:0000313" key="2">
    <source>
        <dbReference type="Proteomes" id="UP000504606"/>
    </source>
</evidence>
<dbReference type="OrthoDB" id="7554123at2759"/>
<feature type="region of interest" description="Disordered" evidence="1">
    <location>
        <begin position="159"/>
        <end position="349"/>
    </location>
</feature>
<dbReference type="Proteomes" id="UP000504606">
    <property type="component" value="Unplaced"/>
</dbReference>
<feature type="compositionally biased region" description="Polar residues" evidence="1">
    <location>
        <begin position="241"/>
        <end position="261"/>
    </location>
</feature>
<dbReference type="GeneID" id="127751464"/>
<evidence type="ECO:0000256" key="1">
    <source>
        <dbReference type="SAM" id="MobiDB-lite"/>
    </source>
</evidence>
<reference evidence="3" key="1">
    <citation type="submission" date="2025-08" db="UniProtKB">
        <authorList>
            <consortium name="RefSeq"/>
        </authorList>
    </citation>
    <scope>IDENTIFICATION</scope>
    <source>
        <tissue evidence="3">Whole organism</tissue>
    </source>
</reference>
<gene>
    <name evidence="3" type="primary">LOC127751464</name>
</gene>
<sequence length="394" mass="42534">MPFISVDNQLSYHLVDFSEGPQIIPSNWLADDGCTCAWPHWADDLDQNAWDKAIRQLIEPQGHWKEAVIQRIRIKNSNFPYVRSKLKEAEEKSDTDLQSDAACGPNRQLRKRKVEDDECFIPKLPKFQSVKTLSSSNSEAPLNLNESIESNTSEIDGEFERLSFPPSPHSSPSSTLANTPSSLRRSNSGTSDKSVPTVSNGHKGGSITPSYTSKSGTSGTPNMMSLESPAQSNKPNRDSRTLSAQPSCSGTADKSVTTVNNGHEGGSITPFSTSKSGTSGIPSESAESPVHDSVLNSSDQAAWSRVPPHAAGVSDGSAESPMDESLSHPNISRDTSGKRVRESNVTPSSTIKERTMAMAESMTNVGVYLLFSHFSSSDFLKSVLLLACSAFTYA</sequence>
<feature type="compositionally biased region" description="Polar residues" evidence="1">
    <location>
        <begin position="175"/>
        <end position="200"/>
    </location>
</feature>
<proteinExistence type="predicted"/>
<accession>A0A9C6X8H9</accession>